<evidence type="ECO:0008006" key="5">
    <source>
        <dbReference type="Google" id="ProtNLM"/>
    </source>
</evidence>
<dbReference type="InterPro" id="IPR051721">
    <property type="entry name" value="Biopterin_syn/organic_redct"/>
</dbReference>
<keyword evidence="4" id="KW-1185">Reference proteome</keyword>
<dbReference type="AlphaFoldDB" id="G1PR63"/>
<reference evidence="3 4" key="1">
    <citation type="journal article" date="2011" name="Nature">
        <title>A high-resolution map of human evolutionary constraint using 29 mammals.</title>
        <authorList>
            <person name="Lindblad-Toh K."/>
            <person name="Garber M."/>
            <person name="Zuk O."/>
            <person name="Lin M.F."/>
            <person name="Parker B.J."/>
            <person name="Washietl S."/>
            <person name="Kheradpour P."/>
            <person name="Ernst J."/>
            <person name="Jordan G."/>
            <person name="Mauceli E."/>
            <person name="Ward L.D."/>
            <person name="Lowe C.B."/>
            <person name="Holloway A.K."/>
            <person name="Clamp M."/>
            <person name="Gnerre S."/>
            <person name="Alfoldi J."/>
            <person name="Beal K."/>
            <person name="Chang J."/>
            <person name="Clawson H."/>
            <person name="Cuff J."/>
            <person name="Di Palma F."/>
            <person name="Fitzgerald S."/>
            <person name="Flicek P."/>
            <person name="Guttman M."/>
            <person name="Hubisz M.J."/>
            <person name="Jaffe D.B."/>
            <person name="Jungreis I."/>
            <person name="Kent W.J."/>
            <person name="Kostka D."/>
            <person name="Lara M."/>
            <person name="Martins A.L."/>
            <person name="Massingham T."/>
            <person name="Moltke I."/>
            <person name="Raney B.J."/>
            <person name="Rasmussen M.D."/>
            <person name="Robinson J."/>
            <person name="Stark A."/>
            <person name="Vilella A.J."/>
            <person name="Wen J."/>
            <person name="Xie X."/>
            <person name="Zody M.C."/>
            <person name="Baldwin J."/>
            <person name="Bloom T."/>
            <person name="Chin C.W."/>
            <person name="Heiman D."/>
            <person name="Nicol R."/>
            <person name="Nusbaum C."/>
            <person name="Young S."/>
            <person name="Wilkinson J."/>
            <person name="Worley K.C."/>
            <person name="Kovar C.L."/>
            <person name="Muzny D.M."/>
            <person name="Gibbs R.A."/>
            <person name="Cree A."/>
            <person name="Dihn H.H."/>
            <person name="Fowler G."/>
            <person name="Jhangiani S."/>
            <person name="Joshi V."/>
            <person name="Lee S."/>
            <person name="Lewis L.R."/>
            <person name="Nazareth L.V."/>
            <person name="Okwuonu G."/>
            <person name="Santibanez J."/>
            <person name="Warren W.C."/>
            <person name="Mardis E.R."/>
            <person name="Weinstock G.M."/>
            <person name="Wilson R.K."/>
            <person name="Delehaunty K."/>
            <person name="Dooling D."/>
            <person name="Fronik C."/>
            <person name="Fulton L."/>
            <person name="Fulton B."/>
            <person name="Graves T."/>
            <person name="Minx P."/>
            <person name="Sodergren E."/>
            <person name="Birney E."/>
            <person name="Margulies E.H."/>
            <person name="Herrero J."/>
            <person name="Green E.D."/>
            <person name="Haussler D."/>
            <person name="Siepel A."/>
            <person name="Goldman N."/>
            <person name="Pollard K.S."/>
            <person name="Pedersen J.S."/>
            <person name="Lander E.S."/>
            <person name="Kellis M."/>
        </authorList>
    </citation>
    <scope>NUCLEOTIDE SEQUENCE [LARGE SCALE GENOMIC DNA]</scope>
</reference>
<dbReference type="OMA" id="DCQESAR"/>
<keyword evidence="1" id="KW-0521">NADP</keyword>
<dbReference type="InParanoid" id="G1PR63"/>
<dbReference type="STRING" id="59463.ENSMLUP00000013610"/>
<sequence length="62" mass="7181">PLDTDMQQVARETSVDPDLRKWLQELKTKGELVDCKMSAQKLLNLLQKDMFKSGAHVDFFDK</sequence>
<dbReference type="PANTHER" id="PTHR44085:SF2">
    <property type="entry name" value="SEPIAPTERIN REDUCTASE"/>
    <property type="match status" value="1"/>
</dbReference>
<dbReference type="GO" id="GO:0006729">
    <property type="term" value="P:tetrahydrobiopterin biosynthetic process"/>
    <property type="evidence" value="ECO:0007669"/>
    <property type="project" value="TreeGrafter"/>
</dbReference>
<dbReference type="GO" id="GO:0004757">
    <property type="term" value="F:sepiapterin reductase (NADP+) activity"/>
    <property type="evidence" value="ECO:0007669"/>
    <property type="project" value="TreeGrafter"/>
</dbReference>
<dbReference type="EMBL" id="AAPE02033054">
    <property type="status" value="NOT_ANNOTATED_CDS"/>
    <property type="molecule type" value="Genomic_DNA"/>
</dbReference>
<dbReference type="Proteomes" id="UP000001074">
    <property type="component" value="Unassembled WGS sequence"/>
</dbReference>
<evidence type="ECO:0000256" key="1">
    <source>
        <dbReference type="ARBA" id="ARBA00022857"/>
    </source>
</evidence>
<protein>
    <recommendedName>
        <fullName evidence="5">Sepiapterin reductase</fullName>
    </recommendedName>
</protein>
<reference evidence="3" key="3">
    <citation type="submission" date="2025-09" db="UniProtKB">
        <authorList>
            <consortium name="Ensembl"/>
        </authorList>
    </citation>
    <scope>IDENTIFICATION</scope>
</reference>
<proteinExistence type="predicted"/>
<evidence type="ECO:0000313" key="4">
    <source>
        <dbReference type="Proteomes" id="UP000001074"/>
    </source>
</evidence>
<dbReference type="PANTHER" id="PTHR44085">
    <property type="entry name" value="SEPIAPTERIN REDUCTASE"/>
    <property type="match status" value="1"/>
</dbReference>
<reference evidence="3" key="2">
    <citation type="submission" date="2025-08" db="UniProtKB">
        <authorList>
            <consortium name="Ensembl"/>
        </authorList>
    </citation>
    <scope>IDENTIFICATION</scope>
</reference>
<organism evidence="3 4">
    <name type="scientific">Myotis lucifugus</name>
    <name type="common">Little brown bat</name>
    <dbReference type="NCBI Taxonomy" id="59463"/>
    <lineage>
        <taxon>Eukaryota</taxon>
        <taxon>Metazoa</taxon>
        <taxon>Chordata</taxon>
        <taxon>Craniata</taxon>
        <taxon>Vertebrata</taxon>
        <taxon>Euteleostomi</taxon>
        <taxon>Mammalia</taxon>
        <taxon>Eutheria</taxon>
        <taxon>Laurasiatheria</taxon>
        <taxon>Chiroptera</taxon>
        <taxon>Yangochiroptera</taxon>
        <taxon>Vespertilionidae</taxon>
        <taxon>Myotis</taxon>
    </lineage>
</organism>
<dbReference type="GeneTree" id="ENSGT00440000033609"/>
<dbReference type="Gene3D" id="3.40.50.720">
    <property type="entry name" value="NAD(P)-binding Rossmann-like Domain"/>
    <property type="match status" value="1"/>
</dbReference>
<name>G1PR63_MYOLU</name>
<dbReference type="HOGENOM" id="CLU_194697_0_0_1"/>
<dbReference type="Ensembl" id="ENSMLUT00000014949.2">
    <property type="protein sequence ID" value="ENSMLUP00000013610.2"/>
    <property type="gene ID" value="ENSMLUG00000014947.2"/>
</dbReference>
<evidence type="ECO:0000313" key="3">
    <source>
        <dbReference type="Ensembl" id="ENSMLUP00000013610.2"/>
    </source>
</evidence>
<evidence type="ECO:0000256" key="2">
    <source>
        <dbReference type="ARBA" id="ARBA00023002"/>
    </source>
</evidence>
<keyword evidence="2" id="KW-0560">Oxidoreductase</keyword>
<dbReference type="eggNOG" id="KOG1204">
    <property type="taxonomic scope" value="Eukaryota"/>
</dbReference>
<accession>G1PR63</accession>